<accession>A0A8J6NI50</accession>
<keyword evidence="3" id="KW-1003">Cell membrane</keyword>
<dbReference type="InterPro" id="IPR025857">
    <property type="entry name" value="MacB_PCD"/>
</dbReference>
<dbReference type="PANTHER" id="PTHR30489:SF0">
    <property type="entry name" value="LIPOPROTEIN-RELEASING SYSTEM TRANSMEMBRANE PROTEIN LOLE"/>
    <property type="match status" value="1"/>
</dbReference>
<organism evidence="10 11">
    <name type="scientific">Candidatus Desulfolinea nitratireducens</name>
    <dbReference type="NCBI Taxonomy" id="2841698"/>
    <lineage>
        <taxon>Bacteria</taxon>
        <taxon>Bacillati</taxon>
        <taxon>Chloroflexota</taxon>
        <taxon>Anaerolineae</taxon>
        <taxon>Anaerolineales</taxon>
        <taxon>Anaerolineales incertae sedis</taxon>
        <taxon>Candidatus Desulfolinea</taxon>
    </lineage>
</organism>
<evidence type="ECO:0000259" key="8">
    <source>
        <dbReference type="Pfam" id="PF02687"/>
    </source>
</evidence>
<dbReference type="AlphaFoldDB" id="A0A8J6NI50"/>
<dbReference type="GO" id="GO:0044874">
    <property type="term" value="P:lipoprotein localization to outer membrane"/>
    <property type="evidence" value="ECO:0007669"/>
    <property type="project" value="TreeGrafter"/>
</dbReference>
<reference evidence="10 11" key="1">
    <citation type="submission" date="2020-08" db="EMBL/GenBank/DDBJ databases">
        <title>Bridging the membrane lipid divide: bacteria of the FCB group superphylum have the potential to synthesize archaeal ether lipids.</title>
        <authorList>
            <person name="Villanueva L."/>
            <person name="Von Meijenfeldt F.A.B."/>
            <person name="Westbye A.B."/>
            <person name="Yadav S."/>
            <person name="Hopmans E.C."/>
            <person name="Dutilh B.E."/>
            <person name="Sinninghe Damste J.S."/>
        </authorList>
    </citation>
    <scope>NUCLEOTIDE SEQUENCE [LARGE SCALE GENOMIC DNA]</scope>
    <source>
        <strain evidence="10">NIOZ-UU36</strain>
    </source>
</reference>
<name>A0A8J6NI50_9CHLR</name>
<dbReference type="InterPro" id="IPR051447">
    <property type="entry name" value="Lipoprotein-release_system"/>
</dbReference>
<feature type="transmembrane region" description="Helical" evidence="7">
    <location>
        <begin position="373"/>
        <end position="392"/>
    </location>
</feature>
<dbReference type="Pfam" id="PF12704">
    <property type="entry name" value="MacB_PCD"/>
    <property type="match status" value="1"/>
</dbReference>
<dbReference type="Proteomes" id="UP000614469">
    <property type="component" value="Unassembled WGS sequence"/>
</dbReference>
<evidence type="ECO:0000256" key="7">
    <source>
        <dbReference type="SAM" id="Phobius"/>
    </source>
</evidence>
<dbReference type="PANTHER" id="PTHR30489">
    <property type="entry name" value="LIPOPROTEIN-RELEASING SYSTEM TRANSMEMBRANE PROTEIN LOLE"/>
    <property type="match status" value="1"/>
</dbReference>
<evidence type="ECO:0000313" key="10">
    <source>
        <dbReference type="EMBL" id="MBC8334460.1"/>
    </source>
</evidence>
<comment type="caution">
    <text evidence="10">The sequence shown here is derived from an EMBL/GenBank/DDBJ whole genome shotgun (WGS) entry which is preliminary data.</text>
</comment>
<dbReference type="GO" id="GO:0098797">
    <property type="term" value="C:plasma membrane protein complex"/>
    <property type="evidence" value="ECO:0007669"/>
    <property type="project" value="TreeGrafter"/>
</dbReference>
<evidence type="ECO:0000259" key="9">
    <source>
        <dbReference type="Pfam" id="PF12704"/>
    </source>
</evidence>
<dbReference type="InterPro" id="IPR003838">
    <property type="entry name" value="ABC3_permease_C"/>
</dbReference>
<feature type="domain" description="ABC3 transporter permease C-terminal" evidence="8">
    <location>
        <begin position="268"/>
        <end position="400"/>
    </location>
</feature>
<feature type="domain" description="MacB-like periplasmic core" evidence="9">
    <location>
        <begin position="19"/>
        <end position="241"/>
    </location>
</feature>
<keyword evidence="6 7" id="KW-0472">Membrane</keyword>
<proteinExistence type="inferred from homology"/>
<evidence type="ECO:0000256" key="4">
    <source>
        <dbReference type="ARBA" id="ARBA00022692"/>
    </source>
</evidence>
<keyword evidence="4 7" id="KW-0812">Transmembrane</keyword>
<evidence type="ECO:0000313" key="11">
    <source>
        <dbReference type="Proteomes" id="UP000614469"/>
    </source>
</evidence>
<protein>
    <submittedName>
        <fullName evidence="10">ABC transporter permease</fullName>
    </submittedName>
</protein>
<gene>
    <name evidence="10" type="ORF">H8E29_04285</name>
</gene>
<dbReference type="Pfam" id="PF02687">
    <property type="entry name" value="FtsX"/>
    <property type="match status" value="1"/>
</dbReference>
<evidence type="ECO:0000256" key="6">
    <source>
        <dbReference type="ARBA" id="ARBA00023136"/>
    </source>
</evidence>
<evidence type="ECO:0000256" key="5">
    <source>
        <dbReference type="ARBA" id="ARBA00022989"/>
    </source>
</evidence>
<comment type="subcellular location">
    <subcellularLocation>
        <location evidence="1">Cell membrane</location>
        <topology evidence="1">Multi-pass membrane protein</topology>
    </subcellularLocation>
</comment>
<feature type="transmembrane region" description="Helical" evidence="7">
    <location>
        <begin position="312"/>
        <end position="333"/>
    </location>
</feature>
<feature type="transmembrane region" description="Helical" evidence="7">
    <location>
        <begin position="268"/>
        <end position="291"/>
    </location>
</feature>
<evidence type="ECO:0000256" key="2">
    <source>
        <dbReference type="ARBA" id="ARBA00005236"/>
    </source>
</evidence>
<sequence length="408" mass="44406">MNYILKMSLRNLARNKRRSALSAIAIAIGTALLLFMSATIRGEMRGALDLTINLRTGHLQIHAEDYKDENMSLKREDMIEGPLEISGQIEEIAQVKAASPRLNISGIVAFKNETIGVQILGIDPPSATNSMYIEGMVAGEYFSTDDHEGVLIGLPLAESLDINPGDTIDLIINTSEGDTDEQRFTVRGIYTTDTPAYDKSTIFMPLEKAQTISRTDNYASMIYILLHDMDDTAAVKDAIQAPGYIVEDWVELNQLIVIVEQLSNAMMFFFNLMVLGVTSTVIMNTLLMAVYERTREMGILGALGMKAKQVKALFLTEATLLAIGGVLIGLAIGVPLVLYYAQVGFFLGDMGISANSSFMFGNSIYPYPTVGDAISVSVAALLITMLSGYYPASQAAKLEPVDALHSNN</sequence>
<evidence type="ECO:0000256" key="3">
    <source>
        <dbReference type="ARBA" id="ARBA00022475"/>
    </source>
</evidence>
<dbReference type="EMBL" id="JACNJN010000067">
    <property type="protein sequence ID" value="MBC8334460.1"/>
    <property type="molecule type" value="Genomic_DNA"/>
</dbReference>
<feature type="transmembrane region" description="Helical" evidence="7">
    <location>
        <begin position="339"/>
        <end position="361"/>
    </location>
</feature>
<evidence type="ECO:0000256" key="1">
    <source>
        <dbReference type="ARBA" id="ARBA00004651"/>
    </source>
</evidence>
<keyword evidence="5 7" id="KW-1133">Transmembrane helix</keyword>
<comment type="similarity">
    <text evidence="2">Belongs to the ABC-4 integral membrane protein family. LolC/E subfamily.</text>
</comment>